<evidence type="ECO:0000256" key="4">
    <source>
        <dbReference type="ARBA" id="ARBA00034521"/>
    </source>
</evidence>
<evidence type="ECO:0000256" key="7">
    <source>
        <dbReference type="ARBA" id="ARBA00047943"/>
    </source>
</evidence>
<dbReference type="GO" id="GO:0032259">
    <property type="term" value="P:methylation"/>
    <property type="evidence" value="ECO:0007669"/>
    <property type="project" value="UniProtKB-KW"/>
</dbReference>
<organism evidence="10 11">
    <name type="scientific">Bacillus thermozeamaize</name>
    <dbReference type="NCBI Taxonomy" id="230954"/>
    <lineage>
        <taxon>Bacteria</taxon>
        <taxon>Bacillati</taxon>
        <taxon>Bacillota</taxon>
        <taxon>Bacilli</taxon>
        <taxon>Bacillales</taxon>
        <taxon>Bacillaceae</taxon>
        <taxon>Bacillus</taxon>
    </lineage>
</organism>
<dbReference type="CDD" id="cd02440">
    <property type="entry name" value="AdoMet_MTases"/>
    <property type="match status" value="1"/>
</dbReference>
<comment type="catalytic activity">
    <reaction evidence="6">
        <text>arsenic triglutathione + [thioredoxin]-dithiol + S-adenosyl-L-methionine + 2 H2O = methylarsonous acid + [thioredoxin]-disulfide + 3 glutathione + S-adenosyl-L-homocysteine + H(+)</text>
        <dbReference type="Rhea" id="RHEA:69460"/>
        <dbReference type="Rhea" id="RHEA-COMP:10698"/>
        <dbReference type="Rhea" id="RHEA-COMP:10700"/>
        <dbReference type="ChEBI" id="CHEBI:15377"/>
        <dbReference type="ChEBI" id="CHEBI:15378"/>
        <dbReference type="ChEBI" id="CHEBI:17826"/>
        <dbReference type="ChEBI" id="CHEBI:29950"/>
        <dbReference type="ChEBI" id="CHEBI:50058"/>
        <dbReference type="ChEBI" id="CHEBI:57856"/>
        <dbReference type="ChEBI" id="CHEBI:57925"/>
        <dbReference type="ChEBI" id="CHEBI:59789"/>
        <dbReference type="ChEBI" id="CHEBI:183640"/>
        <dbReference type="EC" id="2.1.1.137"/>
    </reaction>
</comment>
<evidence type="ECO:0000256" key="2">
    <source>
        <dbReference type="ARBA" id="ARBA00022691"/>
    </source>
</evidence>
<evidence type="ECO:0000313" key="10">
    <source>
        <dbReference type="EMBL" id="OUM86104.1"/>
    </source>
</evidence>
<dbReference type="Gene3D" id="3.40.50.150">
    <property type="entry name" value="Vaccinia Virus protein VP39"/>
    <property type="match status" value="1"/>
</dbReference>
<dbReference type="AlphaFoldDB" id="A0A1Y3PG37"/>
<proteinExistence type="inferred from homology"/>
<comment type="similarity">
    <text evidence="3">Belongs to the methyltransferase superfamily. Arsenite methyltransferase family.</text>
</comment>
<dbReference type="SUPFAM" id="SSF53335">
    <property type="entry name" value="S-adenosyl-L-methionine-dependent methyltransferases"/>
    <property type="match status" value="1"/>
</dbReference>
<dbReference type="PANTHER" id="PTHR43675:SF8">
    <property type="entry name" value="ARSENITE METHYLTRANSFERASE"/>
    <property type="match status" value="1"/>
</dbReference>
<comment type="catalytic activity">
    <reaction evidence="7">
        <text>arsenic triglutathione + 2 [thioredoxin]-dithiol + 2 S-adenosyl-L-methionine + H2O = dimethylarsinous acid + 2 [thioredoxin]-disulfide + 3 glutathione + 2 S-adenosyl-L-homocysteine + 2 H(+)</text>
        <dbReference type="Rhea" id="RHEA:69464"/>
        <dbReference type="Rhea" id="RHEA-COMP:10698"/>
        <dbReference type="Rhea" id="RHEA-COMP:10700"/>
        <dbReference type="ChEBI" id="CHEBI:15377"/>
        <dbReference type="ChEBI" id="CHEBI:15378"/>
        <dbReference type="ChEBI" id="CHEBI:23808"/>
        <dbReference type="ChEBI" id="CHEBI:29950"/>
        <dbReference type="ChEBI" id="CHEBI:50058"/>
        <dbReference type="ChEBI" id="CHEBI:57856"/>
        <dbReference type="ChEBI" id="CHEBI:57925"/>
        <dbReference type="ChEBI" id="CHEBI:59789"/>
        <dbReference type="ChEBI" id="CHEBI:183640"/>
        <dbReference type="EC" id="2.1.1.137"/>
    </reaction>
</comment>
<dbReference type="NCBIfam" id="NF008823">
    <property type="entry name" value="PRK11873.1"/>
    <property type="match status" value="1"/>
</dbReference>
<keyword evidence="1 10" id="KW-0808">Transferase</keyword>
<evidence type="ECO:0000256" key="3">
    <source>
        <dbReference type="ARBA" id="ARBA00034487"/>
    </source>
</evidence>
<dbReference type="InterPro" id="IPR025714">
    <property type="entry name" value="Methyltranfer_dom"/>
</dbReference>
<dbReference type="GO" id="GO:0030791">
    <property type="term" value="F:arsenite methyltransferase activity"/>
    <property type="evidence" value="ECO:0007669"/>
    <property type="project" value="UniProtKB-EC"/>
</dbReference>
<comment type="catalytic activity">
    <reaction evidence="8">
        <text>arsenic triglutathione + 3 [thioredoxin]-dithiol + 3 S-adenosyl-L-methionine = trimethylarsine + 3 [thioredoxin]-disulfide + 3 glutathione + 3 S-adenosyl-L-homocysteine + 3 H(+)</text>
        <dbReference type="Rhea" id="RHEA:69432"/>
        <dbReference type="Rhea" id="RHEA-COMP:10698"/>
        <dbReference type="Rhea" id="RHEA-COMP:10700"/>
        <dbReference type="ChEBI" id="CHEBI:15378"/>
        <dbReference type="ChEBI" id="CHEBI:27130"/>
        <dbReference type="ChEBI" id="CHEBI:29950"/>
        <dbReference type="ChEBI" id="CHEBI:50058"/>
        <dbReference type="ChEBI" id="CHEBI:57856"/>
        <dbReference type="ChEBI" id="CHEBI:57925"/>
        <dbReference type="ChEBI" id="CHEBI:59789"/>
        <dbReference type="ChEBI" id="CHEBI:183640"/>
        <dbReference type="EC" id="2.1.1.137"/>
    </reaction>
</comment>
<dbReference type="Pfam" id="PF13847">
    <property type="entry name" value="Methyltransf_31"/>
    <property type="match status" value="1"/>
</dbReference>
<name>A0A1Y3PG37_9BACI</name>
<evidence type="ECO:0000256" key="1">
    <source>
        <dbReference type="ARBA" id="ARBA00022679"/>
    </source>
</evidence>
<dbReference type="Proteomes" id="UP000196475">
    <property type="component" value="Unassembled WGS sequence"/>
</dbReference>
<dbReference type="InterPro" id="IPR026669">
    <property type="entry name" value="Arsenite_MeTrfase-like"/>
</dbReference>
<evidence type="ECO:0000259" key="9">
    <source>
        <dbReference type="Pfam" id="PF13847"/>
    </source>
</evidence>
<evidence type="ECO:0000256" key="5">
    <source>
        <dbReference type="ARBA" id="ARBA00034545"/>
    </source>
</evidence>
<evidence type="ECO:0000256" key="6">
    <source>
        <dbReference type="ARBA" id="ARBA00047941"/>
    </source>
</evidence>
<protein>
    <recommendedName>
        <fullName evidence="5">Arsenite methyltransferase</fullName>
        <ecNumber evidence="4">2.1.1.137</ecNumber>
    </recommendedName>
</protein>
<comment type="caution">
    <text evidence="10">The sequence shown here is derived from an EMBL/GenBank/DDBJ whole genome shotgun (WGS) entry which is preliminary data.</text>
</comment>
<reference evidence="11" key="1">
    <citation type="submission" date="2016-06" db="EMBL/GenBank/DDBJ databases">
        <authorList>
            <person name="Nascimento L."/>
            <person name="Pereira R.V."/>
            <person name="Martins L.F."/>
            <person name="Quaggio R.B."/>
            <person name="Silva A.M."/>
            <person name="Setubal J.C."/>
        </authorList>
    </citation>
    <scope>NUCLEOTIDE SEQUENCE [LARGE SCALE GENOMIC DNA]</scope>
</reference>
<dbReference type="InterPro" id="IPR029063">
    <property type="entry name" value="SAM-dependent_MTases_sf"/>
</dbReference>
<keyword evidence="2" id="KW-0949">S-adenosyl-L-methionine</keyword>
<gene>
    <name evidence="10" type="primary">arsM</name>
    <name evidence="10" type="ORF">BAA01_01875</name>
</gene>
<sequence length="270" mass="28829">MNQINSDQIRQNVRRHYRQIALQDVNAGSCCTTTAGCCGTSVEVSAKLGYTDEELSAVPAGANLGLGCGNPQAIADLKPGEVVLDLGSGGGLDCFLAARQVGATGRVIGVDMTPEMISKARELAIRGGFTNTEFRLGEIEHLPVADNSVDVIISNCVINLSPDKLQVFREAFRVLKPGGRLAITDVVRTAEFPDEIQNDLEALYPGCIAGAAFIGELEWMLQQSGFTRIVVEPKDESKAFIKDWLPGVNIEDYLVSAIITAIKPCTASTG</sequence>
<dbReference type="EC" id="2.1.1.137" evidence="4"/>
<feature type="domain" description="Methyltransferase" evidence="9">
    <location>
        <begin position="78"/>
        <end position="224"/>
    </location>
</feature>
<accession>A0A1Y3PG37</accession>
<dbReference type="PANTHER" id="PTHR43675">
    <property type="entry name" value="ARSENITE METHYLTRANSFERASE"/>
    <property type="match status" value="1"/>
</dbReference>
<dbReference type="EMBL" id="LZRT01000094">
    <property type="protein sequence ID" value="OUM86104.1"/>
    <property type="molecule type" value="Genomic_DNA"/>
</dbReference>
<evidence type="ECO:0000256" key="8">
    <source>
        <dbReference type="ARBA" id="ARBA00048428"/>
    </source>
</evidence>
<keyword evidence="10" id="KW-0489">Methyltransferase</keyword>
<evidence type="ECO:0000313" key="11">
    <source>
        <dbReference type="Proteomes" id="UP000196475"/>
    </source>
</evidence>